<comment type="catalytic activity">
    <reaction evidence="1">
        <text>a 1,2-diacyl-sn-glycero-3-phosphocholine + H2O = a 1,2-diacyl-sn-glycero-3-phosphate + choline + H(+)</text>
        <dbReference type="Rhea" id="RHEA:14445"/>
        <dbReference type="ChEBI" id="CHEBI:15354"/>
        <dbReference type="ChEBI" id="CHEBI:15377"/>
        <dbReference type="ChEBI" id="CHEBI:15378"/>
        <dbReference type="ChEBI" id="CHEBI:57643"/>
        <dbReference type="ChEBI" id="CHEBI:58608"/>
        <dbReference type="EC" id="3.1.4.4"/>
    </reaction>
</comment>
<dbReference type="RefSeq" id="WP_097650817.1">
    <property type="nucleotide sequence ID" value="NZ_LYXE01000031.1"/>
</dbReference>
<dbReference type="EC" id="3.1.4.4" evidence="3"/>
<evidence type="ECO:0000256" key="4">
    <source>
        <dbReference type="ARBA" id="ARBA00022801"/>
    </source>
</evidence>
<dbReference type="Proteomes" id="UP000220922">
    <property type="component" value="Unassembled WGS sequence"/>
</dbReference>
<comment type="caution">
    <text evidence="8">The sequence shown here is derived from an EMBL/GenBank/DDBJ whole genome shotgun (WGS) entry which is preliminary data.</text>
</comment>
<dbReference type="OrthoDB" id="155099at2"/>
<dbReference type="PANTHER" id="PTHR43856:SF1">
    <property type="entry name" value="MITOCHONDRIAL CARDIOLIPIN HYDROLASE"/>
    <property type="match status" value="1"/>
</dbReference>
<dbReference type="GO" id="GO:0016042">
    <property type="term" value="P:lipid catabolic process"/>
    <property type="evidence" value="ECO:0007669"/>
    <property type="project" value="UniProtKB-KW"/>
</dbReference>
<dbReference type="InterPro" id="IPR051406">
    <property type="entry name" value="PLD_domain"/>
</dbReference>
<dbReference type="CDD" id="cd09170">
    <property type="entry name" value="PLDc_Nuc"/>
    <property type="match status" value="1"/>
</dbReference>
<evidence type="ECO:0000256" key="5">
    <source>
        <dbReference type="ARBA" id="ARBA00022963"/>
    </source>
</evidence>
<reference evidence="8 9" key="1">
    <citation type="submission" date="2016-05" db="EMBL/GenBank/DDBJ databases">
        <authorList>
            <person name="Lavstsen T."/>
            <person name="Jespersen J.S."/>
        </authorList>
    </citation>
    <scope>NUCLEOTIDE SEQUENCE [LARGE SCALE GENOMIC DNA]</scope>
    <source>
        <strain evidence="8 9">B7-9</strain>
    </source>
</reference>
<dbReference type="Gene3D" id="3.30.870.10">
    <property type="entry name" value="Endonuclease Chain A"/>
    <property type="match status" value="2"/>
</dbReference>
<dbReference type="SMART" id="SM00155">
    <property type="entry name" value="PLDc"/>
    <property type="match status" value="2"/>
</dbReference>
<sequence>MSASKPRRRSPSSSFWALLLVVGLVTLGYLFSQGVFNPLLRRVGLDPAWFGLEHTAQPAAIIATDAGSLEVFFTTPELVYPDVPRNRLAPAHERALLADLRSATQSIDFASFEYNLTSLADALVAARQRGVKVRLALDRGNLENPVMAKWAGIVEDAGIPISWEESSNFLHSKFVVIDERIVWTGSWNPTINDTYRNNNNILRSTIPVLVANYRAEFERMADGDFGKRKRGATPYPTIQMGDVLIENYFSPTEPVRDRIVAYLAEAERSVDVMAFSFTADEIGEAMVERHQAGVPVRVVFENRNAAGIGSEFDRLFDAGIDVLKDGNCYTMHHKVIIIDQRIVITGSYNFTARAENVNDENLLIINDAALAAGYQEEFARVYTQARNPLRCN</sequence>
<proteinExistence type="inferred from homology"/>
<dbReference type="GO" id="GO:0006793">
    <property type="term" value="P:phosphorus metabolic process"/>
    <property type="evidence" value="ECO:0007669"/>
    <property type="project" value="UniProtKB-ARBA"/>
</dbReference>
<accession>A0A2H3LB41</accession>
<name>A0A2H3LB41_9CHLR</name>
<dbReference type="InterPro" id="IPR025202">
    <property type="entry name" value="PLD-like_dom"/>
</dbReference>
<keyword evidence="9" id="KW-1185">Reference proteome</keyword>
<dbReference type="PROSITE" id="PS50035">
    <property type="entry name" value="PLD"/>
    <property type="match status" value="2"/>
</dbReference>
<dbReference type="CDD" id="cd09116">
    <property type="entry name" value="PLDc_Nuc_like"/>
    <property type="match status" value="1"/>
</dbReference>
<dbReference type="Pfam" id="PF13091">
    <property type="entry name" value="PLDc_2"/>
    <property type="match status" value="2"/>
</dbReference>
<dbReference type="GO" id="GO:0016891">
    <property type="term" value="F:RNA endonuclease activity producing 5'-phosphomonoesters, hydrolytic mechanism"/>
    <property type="evidence" value="ECO:0007669"/>
    <property type="project" value="TreeGrafter"/>
</dbReference>
<dbReference type="SUPFAM" id="SSF56024">
    <property type="entry name" value="Phospholipase D/nuclease"/>
    <property type="match status" value="2"/>
</dbReference>
<gene>
    <name evidence="8" type="ORF">A9Q02_08940</name>
</gene>
<evidence type="ECO:0000313" key="9">
    <source>
        <dbReference type="Proteomes" id="UP000220922"/>
    </source>
</evidence>
<keyword evidence="4" id="KW-0378">Hydrolase</keyword>
<evidence type="ECO:0000256" key="2">
    <source>
        <dbReference type="ARBA" id="ARBA00008664"/>
    </source>
</evidence>
<dbReference type="PANTHER" id="PTHR43856">
    <property type="entry name" value="CARDIOLIPIN HYDROLASE"/>
    <property type="match status" value="1"/>
</dbReference>
<organism evidence="8 9">
    <name type="scientific">Candidatus Chloroploca asiatica</name>
    <dbReference type="NCBI Taxonomy" id="1506545"/>
    <lineage>
        <taxon>Bacteria</taxon>
        <taxon>Bacillati</taxon>
        <taxon>Chloroflexota</taxon>
        <taxon>Chloroflexia</taxon>
        <taxon>Chloroflexales</taxon>
        <taxon>Chloroflexineae</taxon>
        <taxon>Oscillochloridaceae</taxon>
        <taxon>Candidatus Chloroploca</taxon>
    </lineage>
</organism>
<dbReference type="EMBL" id="LYXE01000031">
    <property type="protein sequence ID" value="PDW00733.1"/>
    <property type="molecule type" value="Genomic_DNA"/>
</dbReference>
<keyword evidence="6" id="KW-0443">Lipid metabolism</keyword>
<evidence type="ECO:0000256" key="6">
    <source>
        <dbReference type="ARBA" id="ARBA00023098"/>
    </source>
</evidence>
<evidence type="ECO:0000259" key="7">
    <source>
        <dbReference type="PROSITE" id="PS50035"/>
    </source>
</evidence>
<evidence type="ECO:0000256" key="3">
    <source>
        <dbReference type="ARBA" id="ARBA00012027"/>
    </source>
</evidence>
<dbReference type="InterPro" id="IPR001736">
    <property type="entry name" value="PLipase_D/transphosphatidylase"/>
</dbReference>
<dbReference type="AlphaFoldDB" id="A0A2H3LB41"/>
<comment type="similarity">
    <text evidence="2">Belongs to the phospholipase D family.</text>
</comment>
<evidence type="ECO:0000313" key="8">
    <source>
        <dbReference type="EMBL" id="PDW00733.1"/>
    </source>
</evidence>
<feature type="domain" description="PLD phosphodiesterase" evidence="7">
    <location>
        <begin position="166"/>
        <end position="188"/>
    </location>
</feature>
<keyword evidence="5" id="KW-0442">Lipid degradation</keyword>
<feature type="domain" description="PLD phosphodiesterase" evidence="7">
    <location>
        <begin position="327"/>
        <end position="354"/>
    </location>
</feature>
<protein>
    <recommendedName>
        <fullName evidence="3">phospholipase D</fullName>
        <ecNumber evidence="3">3.1.4.4</ecNumber>
    </recommendedName>
</protein>
<dbReference type="GO" id="GO:0004630">
    <property type="term" value="F:phospholipase D activity"/>
    <property type="evidence" value="ECO:0007669"/>
    <property type="project" value="UniProtKB-EC"/>
</dbReference>
<evidence type="ECO:0000256" key="1">
    <source>
        <dbReference type="ARBA" id="ARBA00000798"/>
    </source>
</evidence>